<organism evidence="2 3">
    <name type="scientific">Streptomyces coeruleofuscus</name>
    <dbReference type="NCBI Taxonomy" id="66879"/>
    <lineage>
        <taxon>Bacteria</taxon>
        <taxon>Bacillati</taxon>
        <taxon>Actinomycetota</taxon>
        <taxon>Actinomycetes</taxon>
        <taxon>Kitasatosporales</taxon>
        <taxon>Streptomycetaceae</taxon>
        <taxon>Streptomyces</taxon>
    </lineage>
</organism>
<feature type="region of interest" description="Disordered" evidence="1">
    <location>
        <begin position="1"/>
        <end position="48"/>
    </location>
</feature>
<sequence>MAGGTLDDGSVVGVGAAEGGVGGSGGCAEEEQDQHGAEQHQGLTSPGVSASDIGLLVPPFVHVVLRGRAVRLPVMYGWELRRAQWGVRASANAGP</sequence>
<accession>A0ABN3I0R6</accession>
<proteinExistence type="predicted"/>
<evidence type="ECO:0000313" key="3">
    <source>
        <dbReference type="Proteomes" id="UP001499986"/>
    </source>
</evidence>
<name>A0ABN3I0R6_9ACTN</name>
<evidence type="ECO:0000313" key="2">
    <source>
        <dbReference type="EMBL" id="GAA2391959.1"/>
    </source>
</evidence>
<feature type="compositionally biased region" description="Gly residues" evidence="1">
    <location>
        <begin position="16"/>
        <end position="26"/>
    </location>
</feature>
<gene>
    <name evidence="2" type="ORF">GCM10010255_21740</name>
</gene>
<dbReference type="EMBL" id="BAAASE010000002">
    <property type="protein sequence ID" value="GAA2391959.1"/>
    <property type="molecule type" value="Genomic_DNA"/>
</dbReference>
<comment type="caution">
    <text evidence="2">The sequence shown here is derived from an EMBL/GenBank/DDBJ whole genome shotgun (WGS) entry which is preliminary data.</text>
</comment>
<protein>
    <submittedName>
        <fullName evidence="2">Uncharacterized protein</fullName>
    </submittedName>
</protein>
<evidence type="ECO:0000256" key="1">
    <source>
        <dbReference type="SAM" id="MobiDB-lite"/>
    </source>
</evidence>
<keyword evidence="3" id="KW-1185">Reference proteome</keyword>
<reference evidence="2 3" key="1">
    <citation type="journal article" date="2019" name="Int. J. Syst. Evol. Microbiol.">
        <title>The Global Catalogue of Microorganisms (GCM) 10K type strain sequencing project: providing services to taxonomists for standard genome sequencing and annotation.</title>
        <authorList>
            <consortium name="The Broad Institute Genomics Platform"/>
            <consortium name="The Broad Institute Genome Sequencing Center for Infectious Disease"/>
            <person name="Wu L."/>
            <person name="Ma J."/>
        </authorList>
    </citation>
    <scope>NUCLEOTIDE SEQUENCE [LARGE SCALE GENOMIC DNA]</scope>
    <source>
        <strain evidence="2 3">JCM 4358</strain>
    </source>
</reference>
<dbReference type="Proteomes" id="UP001499986">
    <property type="component" value="Unassembled WGS sequence"/>
</dbReference>